<dbReference type="GO" id="GO:0003700">
    <property type="term" value="F:DNA-binding transcription factor activity"/>
    <property type="evidence" value="ECO:0007669"/>
    <property type="project" value="InterPro"/>
</dbReference>
<keyword evidence="3" id="KW-1185">Reference proteome</keyword>
<feature type="domain" description="HTH marR-type" evidence="1">
    <location>
        <begin position="19"/>
        <end position="153"/>
    </location>
</feature>
<dbReference type="EMBL" id="VOPL01000006">
    <property type="protein sequence ID" value="TXB67711.1"/>
    <property type="molecule type" value="Genomic_DNA"/>
</dbReference>
<dbReference type="SMART" id="SM00347">
    <property type="entry name" value="HTH_MARR"/>
    <property type="match status" value="1"/>
</dbReference>
<dbReference type="Gene3D" id="1.10.10.10">
    <property type="entry name" value="Winged helix-like DNA-binding domain superfamily/Winged helix DNA-binding domain"/>
    <property type="match status" value="1"/>
</dbReference>
<protein>
    <submittedName>
        <fullName evidence="2">MarR family transcriptional regulator</fullName>
    </submittedName>
</protein>
<organism evidence="2 3">
    <name type="scientific">Paracoccus aurantiacus</name>
    <dbReference type="NCBI Taxonomy" id="2599412"/>
    <lineage>
        <taxon>Bacteria</taxon>
        <taxon>Pseudomonadati</taxon>
        <taxon>Pseudomonadota</taxon>
        <taxon>Alphaproteobacteria</taxon>
        <taxon>Rhodobacterales</taxon>
        <taxon>Paracoccaceae</taxon>
        <taxon>Paracoccus</taxon>
    </lineage>
</organism>
<dbReference type="RefSeq" id="WP_147099642.1">
    <property type="nucleotide sequence ID" value="NZ_JBHUFH010000001.1"/>
</dbReference>
<dbReference type="InterPro" id="IPR000835">
    <property type="entry name" value="HTH_MarR-typ"/>
</dbReference>
<evidence type="ECO:0000313" key="2">
    <source>
        <dbReference type="EMBL" id="TXB67711.1"/>
    </source>
</evidence>
<evidence type="ECO:0000259" key="1">
    <source>
        <dbReference type="PROSITE" id="PS50995"/>
    </source>
</evidence>
<dbReference type="GO" id="GO:0006950">
    <property type="term" value="P:response to stress"/>
    <property type="evidence" value="ECO:0007669"/>
    <property type="project" value="TreeGrafter"/>
</dbReference>
<accession>A0A5C6RZJ7</accession>
<dbReference type="PROSITE" id="PS50995">
    <property type="entry name" value="HTH_MARR_2"/>
    <property type="match status" value="1"/>
</dbReference>
<gene>
    <name evidence="2" type="ORF">FQV27_13990</name>
</gene>
<dbReference type="PANTHER" id="PTHR33164:SF43">
    <property type="entry name" value="HTH-TYPE TRANSCRIPTIONAL REPRESSOR YETL"/>
    <property type="match status" value="1"/>
</dbReference>
<evidence type="ECO:0000313" key="3">
    <source>
        <dbReference type="Proteomes" id="UP000321562"/>
    </source>
</evidence>
<proteinExistence type="predicted"/>
<dbReference type="PANTHER" id="PTHR33164">
    <property type="entry name" value="TRANSCRIPTIONAL REGULATOR, MARR FAMILY"/>
    <property type="match status" value="1"/>
</dbReference>
<name>A0A5C6RZJ7_9RHOB</name>
<comment type="caution">
    <text evidence="2">The sequence shown here is derived from an EMBL/GenBank/DDBJ whole genome shotgun (WGS) entry which is preliminary data.</text>
</comment>
<dbReference type="OrthoDB" id="7063965at2"/>
<dbReference type="InterPro" id="IPR039422">
    <property type="entry name" value="MarR/SlyA-like"/>
</dbReference>
<dbReference type="Pfam" id="PF12802">
    <property type="entry name" value="MarR_2"/>
    <property type="match status" value="1"/>
</dbReference>
<dbReference type="InterPro" id="IPR036388">
    <property type="entry name" value="WH-like_DNA-bd_sf"/>
</dbReference>
<reference evidence="2 3" key="1">
    <citation type="submission" date="2019-08" db="EMBL/GenBank/DDBJ databases">
        <authorList>
            <person name="Ye J."/>
        </authorList>
    </citation>
    <scope>NUCLEOTIDE SEQUENCE [LARGE SCALE GENOMIC DNA]</scope>
    <source>
        <strain evidence="2 3">TK008</strain>
    </source>
</reference>
<sequence length="169" mass="19254">MTDAAAVSPESADDAATRRLRLWIRMLGVTRQVENELREFLRVEHDTTLPRFDVMAALHRWRDGLTMTELSRTLLISNGNATTVVNRLVKDGLVTRIHSEEDRRRITVRLTLEGLEMFEAAAVEHREHVDRLFGGLDSHDLDMMRDLLRRLRAGLSANDAAMPPDDPQS</sequence>
<dbReference type="SUPFAM" id="SSF46785">
    <property type="entry name" value="Winged helix' DNA-binding domain"/>
    <property type="match status" value="1"/>
</dbReference>
<dbReference type="Proteomes" id="UP000321562">
    <property type="component" value="Unassembled WGS sequence"/>
</dbReference>
<dbReference type="AlphaFoldDB" id="A0A5C6RZJ7"/>
<dbReference type="PRINTS" id="PR00598">
    <property type="entry name" value="HTHMARR"/>
</dbReference>
<dbReference type="InterPro" id="IPR036390">
    <property type="entry name" value="WH_DNA-bd_sf"/>
</dbReference>